<dbReference type="EMBL" id="UINC01086662">
    <property type="protein sequence ID" value="SVC35325.1"/>
    <property type="molecule type" value="Genomic_DNA"/>
</dbReference>
<dbReference type="FunFam" id="1.10.12.10:FF:000001">
    <property type="entry name" value="Probable enoyl-CoA hydratase, mitochondrial"/>
    <property type="match status" value="1"/>
</dbReference>
<dbReference type="PANTHER" id="PTHR43459:SF1">
    <property type="entry name" value="EG:BACN32G11.4 PROTEIN"/>
    <property type="match status" value="1"/>
</dbReference>
<dbReference type="InterPro" id="IPR018376">
    <property type="entry name" value="Enoyl-CoA_hyd/isom_CS"/>
</dbReference>
<protein>
    <recommendedName>
        <fullName evidence="4">Enoyl-CoA hydratase</fullName>
    </recommendedName>
</protein>
<reference evidence="3" key="1">
    <citation type="submission" date="2018-05" db="EMBL/GenBank/DDBJ databases">
        <authorList>
            <person name="Lanie J.A."/>
            <person name="Ng W.-L."/>
            <person name="Kazmierczak K.M."/>
            <person name="Andrzejewski T.M."/>
            <person name="Davidsen T.M."/>
            <person name="Wayne K.J."/>
            <person name="Tettelin H."/>
            <person name="Glass J.I."/>
            <person name="Rusch D."/>
            <person name="Podicherti R."/>
            <person name="Tsui H.-C.T."/>
            <person name="Winkler M.E."/>
        </authorList>
    </citation>
    <scope>NUCLEOTIDE SEQUENCE</scope>
</reference>
<proteinExistence type="inferred from homology"/>
<sequence length="231" mass="25060">MRDVLLEKLTAYAEDLDIRCVVITGAGRAFCAGGDIEAMGQWQENNDTSGFTNLLGTVEKVVKKLRTMPQPVIAAINGPAAGGGMNMALACDMRLGCEKTLFSESFVKIGLIPDWGGFESLTRLVGAAKSMELMMTGERIEAEEAYRLGLLNHVFPLDGFMEQVQAFAERLASGPPQAITAIKRGVYNAVGAPLETVLDFEHRTQATLILSDDSREGMRAFLEKRPPKFGA</sequence>
<evidence type="ECO:0000256" key="2">
    <source>
        <dbReference type="ARBA" id="ARBA00023239"/>
    </source>
</evidence>
<name>A0A382LHK5_9ZZZZ</name>
<dbReference type="InterPro" id="IPR001753">
    <property type="entry name" value="Enoyl-CoA_hydra/iso"/>
</dbReference>
<keyword evidence="2" id="KW-0456">Lyase</keyword>
<dbReference type="AlphaFoldDB" id="A0A382LHK5"/>
<evidence type="ECO:0000256" key="1">
    <source>
        <dbReference type="ARBA" id="ARBA00005254"/>
    </source>
</evidence>
<dbReference type="Gene3D" id="3.90.226.10">
    <property type="entry name" value="2-enoyl-CoA Hydratase, Chain A, domain 1"/>
    <property type="match status" value="1"/>
</dbReference>
<dbReference type="PANTHER" id="PTHR43459">
    <property type="entry name" value="ENOYL-COA HYDRATASE"/>
    <property type="match status" value="1"/>
</dbReference>
<dbReference type="GO" id="GO:0016836">
    <property type="term" value="F:hydro-lyase activity"/>
    <property type="evidence" value="ECO:0007669"/>
    <property type="project" value="UniProtKB-ARBA"/>
</dbReference>
<dbReference type="PROSITE" id="PS00166">
    <property type="entry name" value="ENOYL_COA_HYDRATASE"/>
    <property type="match status" value="1"/>
</dbReference>
<evidence type="ECO:0008006" key="4">
    <source>
        <dbReference type="Google" id="ProtNLM"/>
    </source>
</evidence>
<dbReference type="Pfam" id="PF00378">
    <property type="entry name" value="ECH_1"/>
    <property type="match status" value="1"/>
</dbReference>
<organism evidence="3">
    <name type="scientific">marine metagenome</name>
    <dbReference type="NCBI Taxonomy" id="408172"/>
    <lineage>
        <taxon>unclassified sequences</taxon>
        <taxon>metagenomes</taxon>
        <taxon>ecological metagenomes</taxon>
    </lineage>
</organism>
<dbReference type="InterPro" id="IPR029045">
    <property type="entry name" value="ClpP/crotonase-like_dom_sf"/>
</dbReference>
<gene>
    <name evidence="3" type="ORF">METZ01_LOCUS288179</name>
</gene>
<accession>A0A382LHK5</accession>
<comment type="similarity">
    <text evidence="1">Belongs to the enoyl-CoA hydratase/isomerase family.</text>
</comment>
<dbReference type="SUPFAM" id="SSF52096">
    <property type="entry name" value="ClpP/crotonase"/>
    <property type="match status" value="1"/>
</dbReference>
<evidence type="ECO:0000313" key="3">
    <source>
        <dbReference type="EMBL" id="SVC35325.1"/>
    </source>
</evidence>
<dbReference type="CDD" id="cd06558">
    <property type="entry name" value="crotonase-like"/>
    <property type="match status" value="1"/>
</dbReference>